<feature type="compositionally biased region" description="Basic residues" evidence="1">
    <location>
        <begin position="80"/>
        <end position="91"/>
    </location>
</feature>
<feature type="region of interest" description="Disordered" evidence="1">
    <location>
        <begin position="74"/>
        <end position="93"/>
    </location>
</feature>
<protein>
    <submittedName>
        <fullName evidence="2">Uncharacterized protein</fullName>
    </submittedName>
</protein>
<accession>A0A7S4F9A9</accession>
<evidence type="ECO:0000256" key="1">
    <source>
        <dbReference type="SAM" id="MobiDB-lite"/>
    </source>
</evidence>
<sequence>MRRAPIMTAEMEAKRLVQESRCLPFGSDRAALAFAIERARCVFFSEQCCADSEDTLVVVLPAVYATLCRQKASAATDRARTRRVQPAKHGGRKAEALGCRLELYL</sequence>
<reference evidence="2" key="1">
    <citation type="submission" date="2021-01" db="EMBL/GenBank/DDBJ databases">
        <authorList>
            <person name="Corre E."/>
            <person name="Pelletier E."/>
            <person name="Niang G."/>
            <person name="Scheremetjew M."/>
            <person name="Finn R."/>
            <person name="Kale V."/>
            <person name="Holt S."/>
            <person name="Cochrane G."/>
            <person name="Meng A."/>
            <person name="Brown T."/>
            <person name="Cohen L."/>
        </authorList>
    </citation>
    <scope>NUCLEOTIDE SEQUENCE</scope>
    <source>
        <strain evidence="2">CCMP645</strain>
    </source>
</reference>
<dbReference type="EMBL" id="HBIZ01055389">
    <property type="protein sequence ID" value="CAE0782697.1"/>
    <property type="molecule type" value="Transcribed_RNA"/>
</dbReference>
<evidence type="ECO:0000313" key="2">
    <source>
        <dbReference type="EMBL" id="CAE0782697.1"/>
    </source>
</evidence>
<dbReference type="AlphaFoldDB" id="A0A7S4F9A9"/>
<name>A0A7S4F9A9_CHRCT</name>
<organism evidence="2">
    <name type="scientific">Chrysotila carterae</name>
    <name type="common">Marine alga</name>
    <name type="synonym">Syracosphaera carterae</name>
    <dbReference type="NCBI Taxonomy" id="13221"/>
    <lineage>
        <taxon>Eukaryota</taxon>
        <taxon>Haptista</taxon>
        <taxon>Haptophyta</taxon>
        <taxon>Prymnesiophyceae</taxon>
        <taxon>Isochrysidales</taxon>
        <taxon>Isochrysidaceae</taxon>
        <taxon>Chrysotila</taxon>
    </lineage>
</organism>
<proteinExistence type="predicted"/>
<gene>
    <name evidence="2" type="ORF">PCAR00345_LOCUS35399</name>
</gene>